<evidence type="ECO:0000256" key="2">
    <source>
        <dbReference type="ARBA" id="ARBA00022475"/>
    </source>
</evidence>
<feature type="transmembrane region" description="Helical" evidence="6">
    <location>
        <begin position="12"/>
        <end position="34"/>
    </location>
</feature>
<feature type="domain" description="Sulfatase N-terminal" evidence="7">
    <location>
        <begin position="291"/>
        <end position="568"/>
    </location>
</feature>
<sequence>MQKNDNNSLFSDLYFIFSSAFILMLLQTLLRAILLWRNNDLSAAIPNHDLIQAFITGLRFDLIVTVYVLLPLIIGLLFKKGLNNRKAYTLWLTFVSSVMIFLAIVELDFYHEFHTRLNSLVFEYMKEDPATVLSMIWYGFPVVTYLIIIGLLITALFFIFTLNSRINQTKSTDKTRYSLRMTAFFVVLLISVVAARGTLRQGPPLRWGDAFQSHYLFANHLGLNGVYTLAKAVIGTKKGDNKWLKKMPIAEADNTVEQMVLTPSDTQLDPDYSPVLRTYHAGTGESKKPLNVVFILMESFSGEYVGALGHDEAITPEFDKLAKQGLLFNRFFSNGTHTHQGMFASLACFPNLPHYEYLMQQPEGSNHFSGLIQMTADRDYQSMYVYNGDFAWDNQKGFFGAQGMQRFIGRHDFVNPVFSDPTWGVSDQDMFDRAAEELQKMPNDKPFFAFLQTLSNHTPYALPTPLPVAKVTGHGELNEHLTAMRYADWALGQFFKKVAKSDYFDNTLFVLVGDHGFSTPNQVTDIDMLKFHVPLLVLGPNVVKNYGHSNSTVGAQVDIAPTVAGLLGGDTTYSCWGRDLLNIHDAGFAVIKPSGSDPTTAIIDDNKVLVKSTDNSASLYQYQLLPIASASEIYDTADTEKLDHRLDAYIESATSTLLQGKAGVKTPNKGMALNDQSSE</sequence>
<feature type="transmembrane region" description="Helical" evidence="6">
    <location>
        <begin position="54"/>
        <end position="78"/>
    </location>
</feature>
<dbReference type="InterPro" id="IPR012160">
    <property type="entry name" value="LtaS-like"/>
</dbReference>
<keyword evidence="9" id="KW-1185">Reference proteome</keyword>
<protein>
    <submittedName>
        <fullName evidence="8">Membrane protein</fullName>
    </submittedName>
</protein>
<gene>
    <name evidence="8" type="ORF">GCM10007891_07260</name>
</gene>
<evidence type="ECO:0000259" key="7">
    <source>
        <dbReference type="Pfam" id="PF00884"/>
    </source>
</evidence>
<accession>A0ABQ5TTL0</accession>
<dbReference type="Pfam" id="PF00884">
    <property type="entry name" value="Sulfatase"/>
    <property type="match status" value="1"/>
</dbReference>
<evidence type="ECO:0000313" key="8">
    <source>
        <dbReference type="EMBL" id="GLP98872.1"/>
    </source>
</evidence>
<organism evidence="8 9">
    <name type="scientific">Methylophaga thalassica</name>
    <dbReference type="NCBI Taxonomy" id="40223"/>
    <lineage>
        <taxon>Bacteria</taxon>
        <taxon>Pseudomonadati</taxon>
        <taxon>Pseudomonadota</taxon>
        <taxon>Gammaproteobacteria</taxon>
        <taxon>Thiotrichales</taxon>
        <taxon>Piscirickettsiaceae</taxon>
        <taxon>Methylophaga</taxon>
    </lineage>
</organism>
<evidence type="ECO:0000256" key="4">
    <source>
        <dbReference type="ARBA" id="ARBA00022989"/>
    </source>
</evidence>
<name>A0ABQ5TTL0_9GAMM</name>
<reference evidence="8" key="1">
    <citation type="journal article" date="2014" name="Int. J. Syst. Evol. Microbiol.">
        <title>Complete genome of a new Firmicutes species belonging to the dominant human colonic microbiota ('Ruminococcus bicirculans') reveals two chromosomes and a selective capacity to utilize plant glucans.</title>
        <authorList>
            <consortium name="NISC Comparative Sequencing Program"/>
            <person name="Wegmann U."/>
            <person name="Louis P."/>
            <person name="Goesmann A."/>
            <person name="Henrissat B."/>
            <person name="Duncan S.H."/>
            <person name="Flint H.J."/>
        </authorList>
    </citation>
    <scope>NUCLEOTIDE SEQUENCE</scope>
    <source>
        <strain evidence="8">NBRC 102424</strain>
    </source>
</reference>
<dbReference type="SUPFAM" id="SSF53649">
    <property type="entry name" value="Alkaline phosphatase-like"/>
    <property type="match status" value="1"/>
</dbReference>
<evidence type="ECO:0000313" key="9">
    <source>
        <dbReference type="Proteomes" id="UP001161423"/>
    </source>
</evidence>
<evidence type="ECO:0000256" key="1">
    <source>
        <dbReference type="ARBA" id="ARBA00004651"/>
    </source>
</evidence>
<dbReference type="RefSeq" id="WP_284722463.1">
    <property type="nucleotide sequence ID" value="NZ_BSND01000003.1"/>
</dbReference>
<dbReference type="PIRSF" id="PIRSF005091">
    <property type="entry name" value="Mmb_sulf_HI1246"/>
    <property type="match status" value="1"/>
</dbReference>
<dbReference type="InterPro" id="IPR050448">
    <property type="entry name" value="OpgB/LTA_synthase_biosynth"/>
</dbReference>
<dbReference type="Gene3D" id="3.40.720.10">
    <property type="entry name" value="Alkaline Phosphatase, subunit A"/>
    <property type="match status" value="1"/>
</dbReference>
<evidence type="ECO:0000256" key="3">
    <source>
        <dbReference type="ARBA" id="ARBA00022692"/>
    </source>
</evidence>
<dbReference type="Proteomes" id="UP001161423">
    <property type="component" value="Unassembled WGS sequence"/>
</dbReference>
<feature type="transmembrane region" description="Helical" evidence="6">
    <location>
        <begin position="181"/>
        <end position="199"/>
    </location>
</feature>
<feature type="transmembrane region" description="Helical" evidence="6">
    <location>
        <begin position="135"/>
        <end position="160"/>
    </location>
</feature>
<feature type="transmembrane region" description="Helical" evidence="6">
    <location>
        <begin position="90"/>
        <end position="110"/>
    </location>
</feature>
<dbReference type="InterPro" id="IPR017850">
    <property type="entry name" value="Alkaline_phosphatase_core_sf"/>
</dbReference>
<dbReference type="CDD" id="cd16015">
    <property type="entry name" value="LTA_synthase"/>
    <property type="match status" value="1"/>
</dbReference>
<comment type="subcellular location">
    <subcellularLocation>
        <location evidence="1">Cell membrane</location>
        <topology evidence="1">Multi-pass membrane protein</topology>
    </subcellularLocation>
</comment>
<keyword evidence="4 6" id="KW-1133">Transmembrane helix</keyword>
<keyword evidence="2" id="KW-1003">Cell membrane</keyword>
<keyword evidence="3 6" id="KW-0812">Transmembrane</keyword>
<dbReference type="PANTHER" id="PTHR47371:SF3">
    <property type="entry name" value="PHOSPHOGLYCEROL TRANSFERASE I"/>
    <property type="match status" value="1"/>
</dbReference>
<keyword evidence="5 6" id="KW-0472">Membrane</keyword>
<evidence type="ECO:0000256" key="5">
    <source>
        <dbReference type="ARBA" id="ARBA00023136"/>
    </source>
</evidence>
<proteinExistence type="predicted"/>
<comment type="caution">
    <text evidence="8">The sequence shown here is derived from an EMBL/GenBank/DDBJ whole genome shotgun (WGS) entry which is preliminary data.</text>
</comment>
<dbReference type="PANTHER" id="PTHR47371">
    <property type="entry name" value="LIPOTEICHOIC ACID SYNTHASE"/>
    <property type="match status" value="1"/>
</dbReference>
<dbReference type="InterPro" id="IPR000917">
    <property type="entry name" value="Sulfatase_N"/>
</dbReference>
<dbReference type="EMBL" id="BSND01000003">
    <property type="protein sequence ID" value="GLP98872.1"/>
    <property type="molecule type" value="Genomic_DNA"/>
</dbReference>
<reference evidence="8" key="2">
    <citation type="submission" date="2023-01" db="EMBL/GenBank/DDBJ databases">
        <title>Draft genome sequence of Methylophaga thalassica strain NBRC 102424.</title>
        <authorList>
            <person name="Sun Q."/>
            <person name="Mori K."/>
        </authorList>
    </citation>
    <scope>NUCLEOTIDE SEQUENCE</scope>
    <source>
        <strain evidence="8">NBRC 102424</strain>
    </source>
</reference>
<evidence type="ECO:0000256" key="6">
    <source>
        <dbReference type="SAM" id="Phobius"/>
    </source>
</evidence>